<dbReference type="PROSITE" id="PS01037">
    <property type="entry name" value="SBP_BACTERIAL_1"/>
    <property type="match status" value="1"/>
</dbReference>
<organism evidence="9 10">
    <name type="scientific">Paenibacillus chartarius</name>
    <dbReference type="NCBI Taxonomy" id="747481"/>
    <lineage>
        <taxon>Bacteria</taxon>
        <taxon>Bacillati</taxon>
        <taxon>Bacillota</taxon>
        <taxon>Bacilli</taxon>
        <taxon>Bacillales</taxon>
        <taxon>Paenibacillaceae</taxon>
        <taxon>Paenibacillus</taxon>
    </lineage>
</organism>
<dbReference type="PROSITE" id="PS51257">
    <property type="entry name" value="PROKAR_LIPOPROTEIN"/>
    <property type="match status" value="1"/>
</dbReference>
<name>A0ABV6DJ80_9BACL</name>
<feature type="coiled-coil region" evidence="6">
    <location>
        <begin position="432"/>
        <end position="459"/>
    </location>
</feature>
<dbReference type="Pfam" id="PF13416">
    <property type="entry name" value="SBP_bac_8"/>
    <property type="match status" value="1"/>
</dbReference>
<keyword evidence="6" id="KW-0175">Coiled coil</keyword>
<comment type="similarity">
    <text evidence="2">Belongs to the bacterial solute-binding protein 1 family.</text>
</comment>
<evidence type="ECO:0000256" key="4">
    <source>
        <dbReference type="ARBA" id="ARBA00022729"/>
    </source>
</evidence>
<keyword evidence="10" id="KW-1185">Reference proteome</keyword>
<dbReference type="RefSeq" id="WP_377469916.1">
    <property type="nucleotide sequence ID" value="NZ_JBHLWN010000031.1"/>
</dbReference>
<dbReference type="InterPro" id="IPR006059">
    <property type="entry name" value="SBP"/>
</dbReference>
<evidence type="ECO:0000313" key="10">
    <source>
        <dbReference type="Proteomes" id="UP001589776"/>
    </source>
</evidence>
<feature type="region of interest" description="Disordered" evidence="7">
    <location>
        <begin position="35"/>
        <end position="54"/>
    </location>
</feature>
<evidence type="ECO:0000313" key="9">
    <source>
        <dbReference type="EMBL" id="MFC0212714.1"/>
    </source>
</evidence>
<comment type="subcellular location">
    <subcellularLocation>
        <location evidence="1">Cell envelope</location>
    </subcellularLocation>
</comment>
<keyword evidence="3" id="KW-0813">Transport</keyword>
<evidence type="ECO:0000256" key="3">
    <source>
        <dbReference type="ARBA" id="ARBA00022448"/>
    </source>
</evidence>
<evidence type="ECO:0000256" key="6">
    <source>
        <dbReference type="SAM" id="Coils"/>
    </source>
</evidence>
<dbReference type="PANTHER" id="PTHR43649">
    <property type="entry name" value="ARABINOSE-BINDING PROTEIN-RELATED"/>
    <property type="match status" value="1"/>
</dbReference>
<reference evidence="9 10" key="1">
    <citation type="submission" date="2024-09" db="EMBL/GenBank/DDBJ databases">
        <authorList>
            <person name="Sun Q."/>
            <person name="Mori K."/>
        </authorList>
    </citation>
    <scope>NUCLEOTIDE SEQUENCE [LARGE SCALE GENOMIC DNA]</scope>
    <source>
        <strain evidence="9 10">CCM 7759</strain>
    </source>
</reference>
<evidence type="ECO:0000256" key="1">
    <source>
        <dbReference type="ARBA" id="ARBA00004196"/>
    </source>
</evidence>
<dbReference type="Proteomes" id="UP001589776">
    <property type="component" value="Unassembled WGS sequence"/>
</dbReference>
<dbReference type="SUPFAM" id="SSF53850">
    <property type="entry name" value="Periplasmic binding protein-like II"/>
    <property type="match status" value="1"/>
</dbReference>
<dbReference type="InterPro" id="IPR006061">
    <property type="entry name" value="SBP_1_CS"/>
</dbReference>
<sequence length="466" mass="50302">MMKKQLATLGLTLVFAATAAACGSDAANNGAANGTSNGTASGSEPAKAAAPATGITTSIEGKQVEIEFWHAMTGEQEKALKKITDDFTAKNTNIKVKLVPQGGYNDLQQKLTAAAKAKNTPTLSQTYENWNNEFIENGVAADLTPYINDAKYGWTKDELNDIAQVYRDNNTWDGKFYSVPFNKSTNVLFYNKTLLDKAGAKVPTTWDELKDAAKKVTQDKPDGKGKILGMGFENSVGLDFNTYVRQAGGNFIDEKAGKALFNSAEGKEALTFINSFIKDGTGRLAGEDKFMSEPFGRGDVAMYIGSSAGLTFVDKAVAGKFEWSVAPLPKGKKAAAVIQGTNVSVFNTANDEQKLAAWMYLKHLINTENTAYWAMKTGYLPVRTSASNSEEYKNFVKSNPNQGVAEKQLGDGYFYYRGYGANAIQNVLIKEVENVNLNKKSIEQALADAEKAANDEIAKAKAAAGK</sequence>
<protein>
    <submittedName>
        <fullName evidence="9">ABC transporter substrate-binding protein</fullName>
    </submittedName>
</protein>
<dbReference type="CDD" id="cd14748">
    <property type="entry name" value="PBP2_UgpB"/>
    <property type="match status" value="1"/>
</dbReference>
<comment type="caution">
    <text evidence="9">The sequence shown here is derived from an EMBL/GenBank/DDBJ whole genome shotgun (WGS) entry which is preliminary data.</text>
</comment>
<feature type="chain" id="PRO_5046044369" evidence="8">
    <location>
        <begin position="27"/>
        <end position="466"/>
    </location>
</feature>
<evidence type="ECO:0000256" key="7">
    <source>
        <dbReference type="SAM" id="MobiDB-lite"/>
    </source>
</evidence>
<dbReference type="EMBL" id="JBHLWN010000031">
    <property type="protein sequence ID" value="MFC0212714.1"/>
    <property type="molecule type" value="Genomic_DNA"/>
</dbReference>
<gene>
    <name evidence="9" type="ORF">ACFFK0_09580</name>
</gene>
<keyword evidence="4 8" id="KW-0732">Signal</keyword>
<evidence type="ECO:0000256" key="8">
    <source>
        <dbReference type="SAM" id="SignalP"/>
    </source>
</evidence>
<proteinExistence type="inferred from homology"/>
<feature type="signal peptide" evidence="8">
    <location>
        <begin position="1"/>
        <end position="26"/>
    </location>
</feature>
<evidence type="ECO:0000256" key="5">
    <source>
        <dbReference type="ARBA" id="ARBA00022764"/>
    </source>
</evidence>
<evidence type="ECO:0000256" key="2">
    <source>
        <dbReference type="ARBA" id="ARBA00008520"/>
    </source>
</evidence>
<dbReference type="PANTHER" id="PTHR43649:SF31">
    <property type="entry name" value="SN-GLYCEROL-3-PHOSPHATE-BINDING PERIPLASMIC PROTEIN UGPB"/>
    <property type="match status" value="1"/>
</dbReference>
<dbReference type="InterPro" id="IPR050490">
    <property type="entry name" value="Bact_solute-bd_prot1"/>
</dbReference>
<keyword evidence="5" id="KW-0574">Periplasm</keyword>
<accession>A0ABV6DJ80</accession>
<dbReference type="Gene3D" id="3.40.190.10">
    <property type="entry name" value="Periplasmic binding protein-like II"/>
    <property type="match status" value="2"/>
</dbReference>